<name>A0ABQ9X4F0_9EUKA</name>
<feature type="compositionally biased region" description="Basic and acidic residues" evidence="1">
    <location>
        <begin position="16"/>
        <end position="38"/>
    </location>
</feature>
<feature type="compositionally biased region" description="Polar residues" evidence="1">
    <location>
        <begin position="1"/>
        <end position="14"/>
    </location>
</feature>
<feature type="compositionally biased region" description="Basic and acidic residues" evidence="1">
    <location>
        <begin position="125"/>
        <end position="134"/>
    </location>
</feature>
<reference evidence="3 4" key="1">
    <citation type="journal article" date="2022" name="bioRxiv">
        <title>Genomics of Preaxostyla Flagellates Illuminates Evolutionary Transitions and the Path Towards Mitochondrial Loss.</title>
        <authorList>
            <person name="Novak L.V.F."/>
            <person name="Treitli S.C."/>
            <person name="Pyrih J."/>
            <person name="Halakuc P."/>
            <person name="Pipaliya S.V."/>
            <person name="Vacek V."/>
            <person name="Brzon O."/>
            <person name="Soukal P."/>
            <person name="Eme L."/>
            <person name="Dacks J.B."/>
            <person name="Karnkowska A."/>
            <person name="Elias M."/>
            <person name="Hampl V."/>
        </authorList>
    </citation>
    <scope>NUCLEOTIDE SEQUENCE [LARGE SCALE GENOMIC DNA]</scope>
    <source>
        <strain evidence="3">NAU3</strain>
        <tissue evidence="3">Gut</tissue>
    </source>
</reference>
<feature type="domain" description="Protein kinase" evidence="2">
    <location>
        <begin position="1"/>
        <end position="121"/>
    </location>
</feature>
<organism evidence="3 4">
    <name type="scientific">Blattamonas nauphoetae</name>
    <dbReference type="NCBI Taxonomy" id="2049346"/>
    <lineage>
        <taxon>Eukaryota</taxon>
        <taxon>Metamonada</taxon>
        <taxon>Preaxostyla</taxon>
        <taxon>Oxymonadida</taxon>
        <taxon>Blattamonas</taxon>
    </lineage>
</organism>
<feature type="region of interest" description="Disordered" evidence="1">
    <location>
        <begin position="1"/>
        <end position="38"/>
    </location>
</feature>
<evidence type="ECO:0000256" key="1">
    <source>
        <dbReference type="SAM" id="MobiDB-lite"/>
    </source>
</evidence>
<keyword evidence="4" id="KW-1185">Reference proteome</keyword>
<sequence length="134" mass="14924">MSSTASPANNQNVKNGVEEIRWRASEQGEKEGEVSEEADKVNASVFRLGLILWEIETGLVPFREIDAVNAHRQLAAGIALPLQKIADSSMRDLIVECLRVDPDERPTLSEILSRLDKQPNPPPKPEMKDAFSKF</sequence>
<dbReference type="EMBL" id="JARBJD010000235">
    <property type="protein sequence ID" value="KAK2946179.1"/>
    <property type="molecule type" value="Genomic_DNA"/>
</dbReference>
<dbReference type="Gene3D" id="1.10.510.10">
    <property type="entry name" value="Transferase(Phosphotransferase) domain 1"/>
    <property type="match status" value="1"/>
</dbReference>
<dbReference type="Pfam" id="PF07714">
    <property type="entry name" value="PK_Tyr_Ser-Thr"/>
    <property type="match status" value="1"/>
</dbReference>
<evidence type="ECO:0000313" key="4">
    <source>
        <dbReference type="Proteomes" id="UP001281761"/>
    </source>
</evidence>
<proteinExistence type="predicted"/>
<dbReference type="InterPro" id="IPR011009">
    <property type="entry name" value="Kinase-like_dom_sf"/>
</dbReference>
<protein>
    <recommendedName>
        <fullName evidence="2">Protein kinase domain-containing protein</fullName>
    </recommendedName>
</protein>
<accession>A0ABQ9X4F0</accession>
<feature type="region of interest" description="Disordered" evidence="1">
    <location>
        <begin position="111"/>
        <end position="134"/>
    </location>
</feature>
<dbReference type="PROSITE" id="PS50011">
    <property type="entry name" value="PROTEIN_KINASE_DOM"/>
    <property type="match status" value="1"/>
</dbReference>
<evidence type="ECO:0000313" key="3">
    <source>
        <dbReference type="EMBL" id="KAK2946179.1"/>
    </source>
</evidence>
<dbReference type="SUPFAM" id="SSF56112">
    <property type="entry name" value="Protein kinase-like (PK-like)"/>
    <property type="match status" value="1"/>
</dbReference>
<gene>
    <name evidence="3" type="ORF">BLNAU_18923</name>
</gene>
<comment type="caution">
    <text evidence="3">The sequence shown here is derived from an EMBL/GenBank/DDBJ whole genome shotgun (WGS) entry which is preliminary data.</text>
</comment>
<dbReference type="InterPro" id="IPR000719">
    <property type="entry name" value="Prot_kinase_dom"/>
</dbReference>
<dbReference type="Proteomes" id="UP001281761">
    <property type="component" value="Unassembled WGS sequence"/>
</dbReference>
<evidence type="ECO:0000259" key="2">
    <source>
        <dbReference type="PROSITE" id="PS50011"/>
    </source>
</evidence>
<dbReference type="InterPro" id="IPR001245">
    <property type="entry name" value="Ser-Thr/Tyr_kinase_cat_dom"/>
</dbReference>